<proteinExistence type="predicted"/>
<sequence>MYSSGFCHRGQRRATSKGPFSSASLLRTIGCLASALGFTWHYAQPIAPHRPLHFPLSGVRCWRTQAGCSGQCQGKPRVVKDRHGMYQVKHSTSDESRRNRTKSGQKYEFIRFGDFYHGKSAIEVLNGETVKGHKLDVACVKFQNRASLRPRKQREEPQKKIVGKWIPKKKSHINT</sequence>
<gene>
    <name evidence="1" type="ORF">Cgig2_021681</name>
</gene>
<reference evidence="1" key="1">
    <citation type="submission" date="2022-04" db="EMBL/GenBank/DDBJ databases">
        <title>Carnegiea gigantea Genome sequencing and assembly v2.</title>
        <authorList>
            <person name="Copetti D."/>
            <person name="Sanderson M.J."/>
            <person name="Burquez A."/>
            <person name="Wojciechowski M.F."/>
        </authorList>
    </citation>
    <scope>NUCLEOTIDE SEQUENCE</scope>
    <source>
        <strain evidence="1">SGP5-SGP5p</strain>
        <tissue evidence="1">Aerial part</tissue>
    </source>
</reference>
<evidence type="ECO:0000313" key="1">
    <source>
        <dbReference type="EMBL" id="KAJ8449217.1"/>
    </source>
</evidence>
<dbReference type="AlphaFoldDB" id="A0A9Q1QNY2"/>
<accession>A0A9Q1QNY2</accession>
<organism evidence="1 2">
    <name type="scientific">Carnegiea gigantea</name>
    <dbReference type="NCBI Taxonomy" id="171969"/>
    <lineage>
        <taxon>Eukaryota</taxon>
        <taxon>Viridiplantae</taxon>
        <taxon>Streptophyta</taxon>
        <taxon>Embryophyta</taxon>
        <taxon>Tracheophyta</taxon>
        <taxon>Spermatophyta</taxon>
        <taxon>Magnoliopsida</taxon>
        <taxon>eudicotyledons</taxon>
        <taxon>Gunneridae</taxon>
        <taxon>Pentapetalae</taxon>
        <taxon>Caryophyllales</taxon>
        <taxon>Cactineae</taxon>
        <taxon>Cactaceae</taxon>
        <taxon>Cactoideae</taxon>
        <taxon>Echinocereeae</taxon>
        <taxon>Carnegiea</taxon>
    </lineage>
</organism>
<keyword evidence="2" id="KW-1185">Reference proteome</keyword>
<dbReference type="EMBL" id="JAKOGI010000023">
    <property type="protein sequence ID" value="KAJ8449217.1"/>
    <property type="molecule type" value="Genomic_DNA"/>
</dbReference>
<name>A0A9Q1QNY2_9CARY</name>
<evidence type="ECO:0000313" key="2">
    <source>
        <dbReference type="Proteomes" id="UP001153076"/>
    </source>
</evidence>
<protein>
    <submittedName>
        <fullName evidence="1">Uncharacterized protein</fullName>
    </submittedName>
</protein>
<dbReference type="Proteomes" id="UP001153076">
    <property type="component" value="Unassembled WGS sequence"/>
</dbReference>
<comment type="caution">
    <text evidence="1">The sequence shown here is derived from an EMBL/GenBank/DDBJ whole genome shotgun (WGS) entry which is preliminary data.</text>
</comment>
<dbReference type="OrthoDB" id="266020at2759"/>